<keyword evidence="1" id="KW-1015">Disulfide bond</keyword>
<evidence type="ECO:0000313" key="4">
    <source>
        <dbReference type="Ensembl" id="ENSTRUP00000054489.2"/>
    </source>
</evidence>
<dbReference type="PROSITE" id="PS00135">
    <property type="entry name" value="TRYPSIN_SER"/>
    <property type="match status" value="1"/>
</dbReference>
<reference evidence="4 5" key="1">
    <citation type="journal article" date="2011" name="Genome Biol. Evol.">
        <title>Integration of the genetic map and genome assembly of fugu facilitates insights into distinct features of genome evolution in teleosts and mammals.</title>
        <authorList>
            <person name="Kai W."/>
            <person name="Kikuchi K."/>
            <person name="Tohari S."/>
            <person name="Chew A.K."/>
            <person name="Tay A."/>
            <person name="Fujiwara A."/>
            <person name="Hosoya S."/>
            <person name="Suetake H."/>
            <person name="Naruse K."/>
            <person name="Brenner S."/>
            <person name="Suzuki Y."/>
            <person name="Venkatesh B."/>
        </authorList>
    </citation>
    <scope>NUCLEOTIDE SEQUENCE [LARGE SCALE GENOMIC DNA]</scope>
</reference>
<evidence type="ECO:0000256" key="1">
    <source>
        <dbReference type="ARBA" id="ARBA00023157"/>
    </source>
</evidence>
<dbReference type="AlphaFoldDB" id="A0A3B5KM76"/>
<dbReference type="GeneTree" id="ENSGT00940000159993"/>
<dbReference type="PANTHER" id="PTHR24252">
    <property type="entry name" value="ACROSIN-RELATED"/>
    <property type="match status" value="1"/>
</dbReference>
<organism evidence="4 5">
    <name type="scientific">Takifugu rubripes</name>
    <name type="common">Japanese pufferfish</name>
    <name type="synonym">Fugu rubripes</name>
    <dbReference type="NCBI Taxonomy" id="31033"/>
    <lineage>
        <taxon>Eukaryota</taxon>
        <taxon>Metazoa</taxon>
        <taxon>Chordata</taxon>
        <taxon>Craniata</taxon>
        <taxon>Vertebrata</taxon>
        <taxon>Euteleostomi</taxon>
        <taxon>Actinopterygii</taxon>
        <taxon>Neopterygii</taxon>
        <taxon>Teleostei</taxon>
        <taxon>Neoteleostei</taxon>
        <taxon>Acanthomorphata</taxon>
        <taxon>Eupercaria</taxon>
        <taxon>Tetraodontiformes</taxon>
        <taxon>Tetradontoidea</taxon>
        <taxon>Tetraodontidae</taxon>
        <taxon>Takifugu</taxon>
    </lineage>
</organism>
<protein>
    <recommendedName>
        <fullName evidence="3">Peptidase S1 domain-containing protein</fullName>
    </recommendedName>
</protein>
<evidence type="ECO:0000259" key="3">
    <source>
        <dbReference type="PROSITE" id="PS50240"/>
    </source>
</evidence>
<dbReference type="PANTHER" id="PTHR24252:SF26">
    <property type="entry name" value="TRANSMEMBRANE SERINE PROTEASE 9"/>
    <property type="match status" value="1"/>
</dbReference>
<evidence type="ECO:0000256" key="2">
    <source>
        <dbReference type="ARBA" id="ARBA00024195"/>
    </source>
</evidence>
<reference evidence="4" key="3">
    <citation type="submission" date="2025-09" db="UniProtKB">
        <authorList>
            <consortium name="Ensembl"/>
        </authorList>
    </citation>
    <scope>IDENTIFICATION</scope>
</reference>
<dbReference type="GO" id="GO:0006508">
    <property type="term" value="P:proteolysis"/>
    <property type="evidence" value="ECO:0007669"/>
    <property type="project" value="InterPro"/>
</dbReference>
<dbReference type="Gene3D" id="2.40.10.10">
    <property type="entry name" value="Trypsin-like serine proteases"/>
    <property type="match status" value="2"/>
</dbReference>
<dbReference type="InterPro" id="IPR009003">
    <property type="entry name" value="Peptidase_S1_PA"/>
</dbReference>
<accession>A0A3B5KM76</accession>
<sequence length="138" mass="14848">MICFLEKPLTFGPYIQPVCLPSVSHVFAPGKRCIVSGWGALHQFNPKLPTTLQKAVVKIIDSKVCNKSSVYKGSITDNMMCAGFLQGKVDSCQGDSGGPLVCQGAPGSWGHGCGRTGFPGVYTRVTSIRTWMSTYLPF</sequence>
<dbReference type="PROSITE" id="PS50240">
    <property type="entry name" value="TRYPSIN_DOM"/>
    <property type="match status" value="1"/>
</dbReference>
<proteinExistence type="inferred from homology"/>
<evidence type="ECO:0000313" key="5">
    <source>
        <dbReference type="Proteomes" id="UP000005226"/>
    </source>
</evidence>
<dbReference type="SUPFAM" id="SSF50494">
    <property type="entry name" value="Trypsin-like serine proteases"/>
    <property type="match status" value="1"/>
</dbReference>
<dbReference type="Ensembl" id="ENSTRUT00000057675.2">
    <property type="protein sequence ID" value="ENSTRUP00000054489.2"/>
    <property type="gene ID" value="ENSTRUG00000012735.3"/>
</dbReference>
<dbReference type="Pfam" id="PF00089">
    <property type="entry name" value="Trypsin"/>
    <property type="match status" value="1"/>
</dbReference>
<dbReference type="SMART" id="SM00020">
    <property type="entry name" value="Tryp_SPc"/>
    <property type="match status" value="1"/>
</dbReference>
<dbReference type="InterPro" id="IPR001254">
    <property type="entry name" value="Trypsin_dom"/>
</dbReference>
<dbReference type="FunFam" id="2.40.10.10:FF:000002">
    <property type="entry name" value="Transmembrane protease serine"/>
    <property type="match status" value="1"/>
</dbReference>
<dbReference type="CDD" id="cd00190">
    <property type="entry name" value="Tryp_SPc"/>
    <property type="match status" value="1"/>
</dbReference>
<comment type="similarity">
    <text evidence="2">Belongs to the peptidase S1 family. CLIP subfamily.</text>
</comment>
<dbReference type="Proteomes" id="UP000005226">
    <property type="component" value="Chromosome 20"/>
</dbReference>
<dbReference type="InterPro" id="IPR033116">
    <property type="entry name" value="TRYPSIN_SER"/>
</dbReference>
<dbReference type="GO" id="GO:0004252">
    <property type="term" value="F:serine-type endopeptidase activity"/>
    <property type="evidence" value="ECO:0007669"/>
    <property type="project" value="InterPro"/>
</dbReference>
<name>A0A3B5KM76_TAKRU</name>
<dbReference type="InterPro" id="IPR043504">
    <property type="entry name" value="Peptidase_S1_PA_chymotrypsin"/>
</dbReference>
<keyword evidence="5" id="KW-1185">Reference proteome</keyword>
<feature type="domain" description="Peptidase S1" evidence="3">
    <location>
        <begin position="1"/>
        <end position="137"/>
    </location>
</feature>
<reference evidence="4" key="2">
    <citation type="submission" date="2025-08" db="UniProtKB">
        <authorList>
            <consortium name="Ensembl"/>
        </authorList>
    </citation>
    <scope>IDENTIFICATION</scope>
</reference>